<dbReference type="GO" id="GO:0016887">
    <property type="term" value="F:ATP hydrolysis activity"/>
    <property type="evidence" value="ECO:0007669"/>
    <property type="project" value="InterPro"/>
</dbReference>
<dbReference type="SUPFAM" id="SSF52540">
    <property type="entry name" value="P-loop containing nucleoside triphosphate hydrolases"/>
    <property type="match status" value="1"/>
</dbReference>
<dbReference type="InterPro" id="IPR017871">
    <property type="entry name" value="ABC_transporter-like_CS"/>
</dbReference>
<evidence type="ECO:0000256" key="8">
    <source>
        <dbReference type="SAM" id="MobiDB-lite"/>
    </source>
</evidence>
<feature type="domain" description="ABC transporter" evidence="9">
    <location>
        <begin position="8"/>
        <end position="258"/>
    </location>
</feature>
<dbReference type="GO" id="GO:0055085">
    <property type="term" value="P:transmembrane transport"/>
    <property type="evidence" value="ECO:0007669"/>
    <property type="project" value="UniProtKB-ARBA"/>
</dbReference>
<dbReference type="AlphaFoldDB" id="A0A838XV54"/>
<keyword evidence="5" id="KW-0547">Nucleotide-binding</keyword>
<keyword evidence="7" id="KW-0472">Membrane</keyword>
<name>A0A838XV54_9HYPH</name>
<keyword evidence="11" id="KW-1185">Reference proteome</keyword>
<comment type="subcellular location">
    <subcellularLocation>
        <location evidence="1">Cell inner membrane</location>
        <topology evidence="1">Peripheral membrane protein</topology>
    </subcellularLocation>
</comment>
<keyword evidence="6 10" id="KW-0067">ATP-binding</keyword>
<dbReference type="InterPro" id="IPR013563">
    <property type="entry name" value="Oligopep_ABC_C"/>
</dbReference>
<protein>
    <submittedName>
        <fullName evidence="10">ABC transporter ATP-binding protein</fullName>
    </submittedName>
</protein>
<dbReference type="InterPro" id="IPR027417">
    <property type="entry name" value="P-loop_NTPase"/>
</dbReference>
<evidence type="ECO:0000256" key="6">
    <source>
        <dbReference type="ARBA" id="ARBA00022840"/>
    </source>
</evidence>
<accession>A0A838XV54</accession>
<dbReference type="InterPro" id="IPR003439">
    <property type="entry name" value="ABC_transporter-like_ATP-bd"/>
</dbReference>
<dbReference type="InterPro" id="IPR003593">
    <property type="entry name" value="AAA+_ATPase"/>
</dbReference>
<evidence type="ECO:0000256" key="5">
    <source>
        <dbReference type="ARBA" id="ARBA00022741"/>
    </source>
</evidence>
<comment type="similarity">
    <text evidence="2">Belongs to the ABC transporter superfamily.</text>
</comment>
<dbReference type="Pfam" id="PF08352">
    <property type="entry name" value="oligo_HPY"/>
    <property type="match status" value="1"/>
</dbReference>
<dbReference type="PANTHER" id="PTHR43297">
    <property type="entry name" value="OLIGOPEPTIDE TRANSPORT ATP-BINDING PROTEIN APPD"/>
    <property type="match status" value="1"/>
</dbReference>
<dbReference type="RefSeq" id="WP_181759060.1">
    <property type="nucleotide sequence ID" value="NZ_BMCR01000004.1"/>
</dbReference>
<dbReference type="InterPro" id="IPR050388">
    <property type="entry name" value="ABC_Ni/Peptide_Import"/>
</dbReference>
<dbReference type="PROSITE" id="PS00211">
    <property type="entry name" value="ABC_TRANSPORTER_1"/>
    <property type="match status" value="1"/>
</dbReference>
<evidence type="ECO:0000313" key="11">
    <source>
        <dbReference type="Proteomes" id="UP000559404"/>
    </source>
</evidence>
<proteinExistence type="inferred from homology"/>
<dbReference type="GO" id="GO:0015833">
    <property type="term" value="P:peptide transport"/>
    <property type="evidence" value="ECO:0007669"/>
    <property type="project" value="InterPro"/>
</dbReference>
<evidence type="ECO:0000256" key="2">
    <source>
        <dbReference type="ARBA" id="ARBA00005417"/>
    </source>
</evidence>
<organism evidence="10 11">
    <name type="scientific">Stappia taiwanensis</name>
    <dbReference type="NCBI Taxonomy" id="992267"/>
    <lineage>
        <taxon>Bacteria</taxon>
        <taxon>Pseudomonadati</taxon>
        <taxon>Pseudomonadota</taxon>
        <taxon>Alphaproteobacteria</taxon>
        <taxon>Hyphomicrobiales</taxon>
        <taxon>Stappiaceae</taxon>
        <taxon>Stappia</taxon>
    </lineage>
</organism>
<dbReference type="PROSITE" id="PS50893">
    <property type="entry name" value="ABC_TRANSPORTER_2"/>
    <property type="match status" value="1"/>
</dbReference>
<gene>
    <name evidence="10" type="ORF">H1W37_04320</name>
</gene>
<evidence type="ECO:0000313" key="10">
    <source>
        <dbReference type="EMBL" id="MBA4610863.1"/>
    </source>
</evidence>
<reference evidence="10 11" key="2">
    <citation type="submission" date="2020-08" db="EMBL/GenBank/DDBJ databases">
        <title>Stappia taiwanensis sp. nov., isolated from a coastal thermal spring.</title>
        <authorList>
            <person name="Kampfer P."/>
        </authorList>
    </citation>
    <scope>NUCLEOTIDE SEQUENCE [LARGE SCALE GENOMIC DNA]</scope>
    <source>
        <strain evidence="10 11">DSM 23284</strain>
    </source>
</reference>
<dbReference type="Pfam" id="PF00005">
    <property type="entry name" value="ABC_tran"/>
    <property type="match status" value="1"/>
</dbReference>
<feature type="region of interest" description="Disordered" evidence="8">
    <location>
        <begin position="321"/>
        <end position="345"/>
    </location>
</feature>
<reference evidence="10 11" key="1">
    <citation type="submission" date="2020-07" db="EMBL/GenBank/DDBJ databases">
        <authorList>
            <person name="Li M."/>
        </authorList>
    </citation>
    <scope>NUCLEOTIDE SEQUENCE [LARGE SCALE GENOMIC DNA]</scope>
    <source>
        <strain evidence="10 11">DSM 23284</strain>
    </source>
</reference>
<evidence type="ECO:0000256" key="7">
    <source>
        <dbReference type="ARBA" id="ARBA00023136"/>
    </source>
</evidence>
<keyword evidence="4" id="KW-1003">Cell membrane</keyword>
<dbReference type="GO" id="GO:0005886">
    <property type="term" value="C:plasma membrane"/>
    <property type="evidence" value="ECO:0007669"/>
    <property type="project" value="UniProtKB-SubCell"/>
</dbReference>
<dbReference type="PANTHER" id="PTHR43297:SF2">
    <property type="entry name" value="DIPEPTIDE TRANSPORT ATP-BINDING PROTEIN DPPD"/>
    <property type="match status" value="1"/>
</dbReference>
<evidence type="ECO:0000256" key="3">
    <source>
        <dbReference type="ARBA" id="ARBA00022448"/>
    </source>
</evidence>
<evidence type="ECO:0000256" key="4">
    <source>
        <dbReference type="ARBA" id="ARBA00022475"/>
    </source>
</evidence>
<dbReference type="EMBL" id="JACEON010000003">
    <property type="protein sequence ID" value="MBA4610863.1"/>
    <property type="molecule type" value="Genomic_DNA"/>
</dbReference>
<dbReference type="FunFam" id="3.40.50.300:FF:000016">
    <property type="entry name" value="Oligopeptide ABC transporter ATP-binding component"/>
    <property type="match status" value="1"/>
</dbReference>
<sequence>MSQTPPVLQVEDLRTHFFTRAGVARAVDGVSFSLGRGEVMGLVGESGSGKTVTGFSLLGLVDPPGRIVGGSIRLGGEELIGRSERDWQALRGTRIAMIFQDPMMTLNPVLRIDTQMIEAIRAHAPVSEADARERARAALARVGIPSPDERLAAYPHQFSGGMRQRVAIAIALLNEPDVIVADEPTTALDVTIQAQILYEVRKLCAETGMAMIWITHDLAVVGGLADKVAVMYAGRIVEEGPVDAVLDGPLHPYTHGLVGSVPSQNRRGQKLTQIPGMAPSLLSLPPGCSFAPRCARADGACTAMPDLVAAGGDRAMRCHHPHQPPGETAVRATGEVAGETGRARA</sequence>
<dbReference type="NCBIfam" id="TIGR01727">
    <property type="entry name" value="oligo_HPY"/>
    <property type="match status" value="1"/>
</dbReference>
<dbReference type="Proteomes" id="UP000559404">
    <property type="component" value="Unassembled WGS sequence"/>
</dbReference>
<dbReference type="Gene3D" id="3.40.50.300">
    <property type="entry name" value="P-loop containing nucleotide triphosphate hydrolases"/>
    <property type="match status" value="1"/>
</dbReference>
<keyword evidence="3" id="KW-0813">Transport</keyword>
<dbReference type="SMART" id="SM00382">
    <property type="entry name" value="AAA"/>
    <property type="match status" value="1"/>
</dbReference>
<evidence type="ECO:0000256" key="1">
    <source>
        <dbReference type="ARBA" id="ARBA00004417"/>
    </source>
</evidence>
<dbReference type="GO" id="GO:0005524">
    <property type="term" value="F:ATP binding"/>
    <property type="evidence" value="ECO:0007669"/>
    <property type="project" value="UniProtKB-KW"/>
</dbReference>
<dbReference type="CDD" id="cd03257">
    <property type="entry name" value="ABC_NikE_OppD_transporters"/>
    <property type="match status" value="1"/>
</dbReference>
<comment type="caution">
    <text evidence="10">The sequence shown here is derived from an EMBL/GenBank/DDBJ whole genome shotgun (WGS) entry which is preliminary data.</text>
</comment>
<evidence type="ECO:0000259" key="9">
    <source>
        <dbReference type="PROSITE" id="PS50893"/>
    </source>
</evidence>